<dbReference type="AlphaFoldDB" id="A0A376DHI8"/>
<dbReference type="Proteomes" id="UP000255248">
    <property type="component" value="Unassembled WGS sequence"/>
</dbReference>
<evidence type="ECO:0000313" key="3">
    <source>
        <dbReference type="Proteomes" id="UP000255248"/>
    </source>
</evidence>
<organism evidence="2 3">
    <name type="scientific">Edwardsiella hoshinae</name>
    <dbReference type="NCBI Taxonomy" id="93378"/>
    <lineage>
        <taxon>Bacteria</taxon>
        <taxon>Pseudomonadati</taxon>
        <taxon>Pseudomonadota</taxon>
        <taxon>Gammaproteobacteria</taxon>
        <taxon>Enterobacterales</taxon>
        <taxon>Hafniaceae</taxon>
        <taxon>Edwardsiella</taxon>
    </lineage>
</organism>
<dbReference type="RefSeq" id="WP_024525023.1">
    <property type="nucleotide sequence ID" value="NZ_CP065626.1"/>
</dbReference>
<accession>A0A376DHI8</accession>
<evidence type="ECO:0000313" key="2">
    <source>
        <dbReference type="EMBL" id="STC89518.1"/>
    </source>
</evidence>
<gene>
    <name evidence="1" type="ORF">NCTC12121_00522</name>
    <name evidence="2" type="ORF">NCTC12121_02224</name>
</gene>
<evidence type="ECO:0000313" key="1">
    <source>
        <dbReference type="EMBL" id="STC84342.1"/>
    </source>
</evidence>
<proteinExistence type="predicted"/>
<sequence length="79" mass="8678">MTVHLIVTFQSQSDKFATKVDVVGVGTEKPEELKRAIAISKIVSDNIQKLYGGVSVLKEENTNSIQSVMANTHKPNNIH</sequence>
<dbReference type="EMBL" id="UFXZ01000001">
    <property type="protein sequence ID" value="STC84342.1"/>
    <property type="molecule type" value="Genomic_DNA"/>
</dbReference>
<protein>
    <submittedName>
        <fullName evidence="2">Uncharacterized protein</fullName>
    </submittedName>
</protein>
<dbReference type="EMBL" id="UFXZ01000001">
    <property type="protein sequence ID" value="STC89518.1"/>
    <property type="molecule type" value="Genomic_DNA"/>
</dbReference>
<reference evidence="2 3" key="1">
    <citation type="submission" date="2018-06" db="EMBL/GenBank/DDBJ databases">
        <authorList>
            <consortium name="Pathogen Informatics"/>
            <person name="Doyle S."/>
        </authorList>
    </citation>
    <scope>NUCLEOTIDE SEQUENCE [LARGE SCALE GENOMIC DNA]</scope>
    <source>
        <strain evidence="2 3">NCTC12121</strain>
    </source>
</reference>
<name>A0A376DHI8_9GAMM</name>